<evidence type="ECO:0000313" key="3">
    <source>
        <dbReference type="Proteomes" id="UP001321473"/>
    </source>
</evidence>
<feature type="compositionally biased region" description="Low complexity" evidence="1">
    <location>
        <begin position="39"/>
        <end position="49"/>
    </location>
</feature>
<dbReference type="Proteomes" id="UP001321473">
    <property type="component" value="Unassembled WGS sequence"/>
</dbReference>
<reference evidence="2 3" key="1">
    <citation type="journal article" date="2023" name="Arcadia Sci">
        <title>De novo assembly of a long-read Amblyomma americanum tick genome.</title>
        <authorList>
            <person name="Chou S."/>
            <person name="Poskanzer K.E."/>
            <person name="Rollins M."/>
            <person name="Thuy-Boun P.S."/>
        </authorList>
    </citation>
    <scope>NUCLEOTIDE SEQUENCE [LARGE SCALE GENOMIC DNA]</scope>
    <source>
        <strain evidence="2">F_SG_1</strain>
        <tissue evidence="2">Salivary glands</tissue>
    </source>
</reference>
<comment type="caution">
    <text evidence="2">The sequence shown here is derived from an EMBL/GenBank/DDBJ whole genome shotgun (WGS) entry which is preliminary data.</text>
</comment>
<proteinExistence type="predicted"/>
<protein>
    <submittedName>
        <fullName evidence="2">Uncharacterized protein</fullName>
    </submittedName>
</protein>
<dbReference type="EMBL" id="JARKHS020009917">
    <property type="protein sequence ID" value="KAK8779342.1"/>
    <property type="molecule type" value="Genomic_DNA"/>
</dbReference>
<sequence>MSGKRPAEIEVLTAEAEGKSAGFTSRGRQSVSVRRRISAKTSTESTKSSPAGPIGNHEAVCLTTLRCCVCRRLEQCE</sequence>
<dbReference type="AlphaFoldDB" id="A0AAQ4EXN0"/>
<evidence type="ECO:0000256" key="1">
    <source>
        <dbReference type="SAM" id="MobiDB-lite"/>
    </source>
</evidence>
<feature type="region of interest" description="Disordered" evidence="1">
    <location>
        <begin position="15"/>
        <end position="53"/>
    </location>
</feature>
<evidence type="ECO:0000313" key="2">
    <source>
        <dbReference type="EMBL" id="KAK8779342.1"/>
    </source>
</evidence>
<accession>A0AAQ4EXN0</accession>
<organism evidence="2 3">
    <name type="scientific">Amblyomma americanum</name>
    <name type="common">Lone star tick</name>
    <dbReference type="NCBI Taxonomy" id="6943"/>
    <lineage>
        <taxon>Eukaryota</taxon>
        <taxon>Metazoa</taxon>
        <taxon>Ecdysozoa</taxon>
        <taxon>Arthropoda</taxon>
        <taxon>Chelicerata</taxon>
        <taxon>Arachnida</taxon>
        <taxon>Acari</taxon>
        <taxon>Parasitiformes</taxon>
        <taxon>Ixodida</taxon>
        <taxon>Ixodoidea</taxon>
        <taxon>Ixodidae</taxon>
        <taxon>Amblyomminae</taxon>
        <taxon>Amblyomma</taxon>
    </lineage>
</organism>
<gene>
    <name evidence="2" type="ORF">V5799_019317</name>
</gene>
<name>A0AAQ4EXN0_AMBAM</name>
<keyword evidence="3" id="KW-1185">Reference proteome</keyword>